<evidence type="ECO:0008006" key="4">
    <source>
        <dbReference type="Google" id="ProtNLM"/>
    </source>
</evidence>
<keyword evidence="1" id="KW-0732">Signal</keyword>
<organism evidence="2 3">
    <name type="scientific">Victivallis vadensis</name>
    <dbReference type="NCBI Taxonomy" id="172901"/>
    <lineage>
        <taxon>Bacteria</taxon>
        <taxon>Pseudomonadati</taxon>
        <taxon>Lentisphaerota</taxon>
        <taxon>Lentisphaeria</taxon>
        <taxon>Victivallales</taxon>
        <taxon>Victivallaceae</taxon>
        <taxon>Victivallis</taxon>
    </lineage>
</organism>
<feature type="chain" id="PRO_5015446668" description="DUF4139 domain-containing protein" evidence="1">
    <location>
        <begin position="20"/>
        <end position="537"/>
    </location>
</feature>
<keyword evidence="3" id="KW-1185">Reference proteome</keyword>
<gene>
    <name evidence="2" type="ORF">C8D82_10517</name>
</gene>
<dbReference type="OrthoDB" id="238489at2"/>
<evidence type="ECO:0000313" key="3">
    <source>
        <dbReference type="Proteomes" id="UP000245959"/>
    </source>
</evidence>
<protein>
    <recommendedName>
        <fullName evidence="4">DUF4139 domain-containing protein</fullName>
    </recommendedName>
</protein>
<dbReference type="AlphaFoldDB" id="A0A2U1B7T2"/>
<reference evidence="2 3" key="1">
    <citation type="submission" date="2018-04" db="EMBL/GenBank/DDBJ databases">
        <title>Genomic Encyclopedia of Type Strains, Phase IV (KMG-IV): sequencing the most valuable type-strain genomes for metagenomic binning, comparative biology and taxonomic classification.</title>
        <authorList>
            <person name="Goeker M."/>
        </authorList>
    </citation>
    <scope>NUCLEOTIDE SEQUENCE [LARGE SCALE GENOMIC DNA]</scope>
    <source>
        <strain evidence="2 3">DSM 14823</strain>
    </source>
</reference>
<accession>A0A2U1B7T2</accession>
<name>A0A2U1B7T2_9BACT</name>
<evidence type="ECO:0000313" key="2">
    <source>
        <dbReference type="EMBL" id="PVY44688.1"/>
    </source>
</evidence>
<dbReference type="RefSeq" id="WP_116883015.1">
    <property type="nucleotide sequence ID" value="NZ_CABMMC010000003.1"/>
</dbReference>
<dbReference type="GeneID" id="78294338"/>
<dbReference type="Proteomes" id="UP000245959">
    <property type="component" value="Unassembled WGS sequence"/>
</dbReference>
<evidence type="ECO:0000256" key="1">
    <source>
        <dbReference type="SAM" id="SignalP"/>
    </source>
</evidence>
<dbReference type="EMBL" id="QEKH01000005">
    <property type="protein sequence ID" value="PVY44688.1"/>
    <property type="molecule type" value="Genomic_DNA"/>
</dbReference>
<sequence>MNKSYLSLLCCGVTALAAAVEPIVPAPITGLTLFKNGLAVVERVAKPGPGPFLVDEEIEPLHGTLWFSPADGLTVARVNRRLSTPNYQPFNNFTATYENCRVTVELQSYGNQPAQTLTGTVVNPVKARPPKRFGNRQEQIYVQPFLTLKLNSGELVTFQTGRIASIQAASIRETLEVERPVWLFNSRIKMAGPMYINYLTRGVTWAPSYRLALGPEAKLQIDQSAVISNELADLKDVNVNLVSGFPNIRCADVTSPMSTKFDLNTFFSQLSGGMGYARDSSMMMNQARVYEALPVSAKSKGLSPLPESGATEDIQITPAGKVTLAAGDALYLPLASAEASYERLVEWNIPDNRNEYGRPLNRDSQTASGELWDAVRFKNPFERAITSSPVEIVDGDKVLGQSETGWVNPGESTVVKITKALTVVGKAVEYEAAGVPKADSSLKRINEERIVLAGYTYRKPEVIGELTLKNYRQSNARVLVNLEFSGELISADGNPKRSMPERGIYSVNQRNRLEWEVELKPGEELKLNYKYSVLVRL</sequence>
<proteinExistence type="predicted"/>
<feature type="signal peptide" evidence="1">
    <location>
        <begin position="1"/>
        <end position="19"/>
    </location>
</feature>
<comment type="caution">
    <text evidence="2">The sequence shown here is derived from an EMBL/GenBank/DDBJ whole genome shotgun (WGS) entry which is preliminary data.</text>
</comment>